<feature type="compositionally biased region" description="Basic residues" evidence="1">
    <location>
        <begin position="47"/>
        <end position="57"/>
    </location>
</feature>
<evidence type="ECO:0000256" key="2">
    <source>
        <dbReference type="SAM" id="Phobius"/>
    </source>
</evidence>
<dbReference type="Proteomes" id="UP001174694">
    <property type="component" value="Unassembled WGS sequence"/>
</dbReference>
<organism evidence="3 4">
    <name type="scientific">Pleurostoma richardsiae</name>
    <dbReference type="NCBI Taxonomy" id="41990"/>
    <lineage>
        <taxon>Eukaryota</taxon>
        <taxon>Fungi</taxon>
        <taxon>Dikarya</taxon>
        <taxon>Ascomycota</taxon>
        <taxon>Pezizomycotina</taxon>
        <taxon>Sordariomycetes</taxon>
        <taxon>Sordariomycetidae</taxon>
        <taxon>Calosphaeriales</taxon>
        <taxon>Pleurostomataceae</taxon>
        <taxon>Pleurostoma</taxon>
    </lineage>
</organism>
<evidence type="ECO:0000313" key="4">
    <source>
        <dbReference type="Proteomes" id="UP001174694"/>
    </source>
</evidence>
<dbReference type="AlphaFoldDB" id="A0AA38VIC8"/>
<feature type="transmembrane region" description="Helical" evidence="2">
    <location>
        <begin position="76"/>
        <end position="97"/>
    </location>
</feature>
<keyword evidence="2" id="KW-0812">Transmembrane</keyword>
<sequence>MRALARQLVASRRSTENAGRRINRDRTKDCVEISRRDFDRALSRRQFRVSKPARTKPGKAAGRASKASKPSRRRGLLLAAAATVAVSSCLAPARLVAEEPASWRIVMRHFVGDTVEFLGAGAWKLLSMALDAAQKVE</sequence>
<comment type="caution">
    <text evidence="3">The sequence shown here is derived from an EMBL/GenBank/DDBJ whole genome shotgun (WGS) entry which is preliminary data.</text>
</comment>
<evidence type="ECO:0000313" key="3">
    <source>
        <dbReference type="EMBL" id="KAJ9144250.1"/>
    </source>
</evidence>
<reference evidence="3" key="1">
    <citation type="submission" date="2022-07" db="EMBL/GenBank/DDBJ databases">
        <title>Fungi with potential for degradation of polypropylene.</title>
        <authorList>
            <person name="Gostincar C."/>
        </authorList>
    </citation>
    <scope>NUCLEOTIDE SEQUENCE</scope>
    <source>
        <strain evidence="3">EXF-13308</strain>
    </source>
</reference>
<name>A0AA38VIC8_9PEZI</name>
<keyword evidence="2" id="KW-0472">Membrane</keyword>
<dbReference type="EMBL" id="JANBVO010000017">
    <property type="protein sequence ID" value="KAJ9144250.1"/>
    <property type="molecule type" value="Genomic_DNA"/>
</dbReference>
<accession>A0AA38VIC8</accession>
<proteinExistence type="predicted"/>
<gene>
    <name evidence="3" type="ORF">NKR23_g6002</name>
</gene>
<feature type="compositionally biased region" description="Low complexity" evidence="1">
    <location>
        <begin position="58"/>
        <end position="68"/>
    </location>
</feature>
<keyword evidence="2" id="KW-1133">Transmembrane helix</keyword>
<keyword evidence="4" id="KW-1185">Reference proteome</keyword>
<evidence type="ECO:0000256" key="1">
    <source>
        <dbReference type="SAM" id="MobiDB-lite"/>
    </source>
</evidence>
<feature type="region of interest" description="Disordered" evidence="1">
    <location>
        <begin position="47"/>
        <end position="73"/>
    </location>
</feature>
<protein>
    <submittedName>
        <fullName evidence="3">Uncharacterized protein</fullName>
    </submittedName>
</protein>